<comment type="caution">
    <text evidence="1">The sequence shown here is derived from an EMBL/GenBank/DDBJ whole genome shotgun (WGS) entry which is preliminary data.</text>
</comment>
<proteinExistence type="predicted"/>
<gene>
    <name evidence="1" type="ORF">GMARGA_LOCUS17148</name>
</gene>
<protein>
    <submittedName>
        <fullName evidence="1">17926_t:CDS:1</fullName>
    </submittedName>
</protein>
<accession>A0ABN7VCS1</accession>
<feature type="non-terminal residue" evidence="1">
    <location>
        <position position="1"/>
    </location>
</feature>
<name>A0ABN7VCS1_GIGMA</name>
<dbReference type="EMBL" id="CAJVQB010012813">
    <property type="protein sequence ID" value="CAG8758080.1"/>
    <property type="molecule type" value="Genomic_DNA"/>
</dbReference>
<dbReference type="Proteomes" id="UP000789901">
    <property type="component" value="Unassembled WGS sequence"/>
</dbReference>
<keyword evidence="2" id="KW-1185">Reference proteome</keyword>
<reference evidence="1 2" key="1">
    <citation type="submission" date="2021-06" db="EMBL/GenBank/DDBJ databases">
        <authorList>
            <person name="Kallberg Y."/>
            <person name="Tangrot J."/>
            <person name="Rosling A."/>
        </authorList>
    </citation>
    <scope>NUCLEOTIDE SEQUENCE [LARGE SCALE GENOMIC DNA]</scope>
    <source>
        <strain evidence="1 2">120-4 pot B 10/14</strain>
    </source>
</reference>
<evidence type="ECO:0000313" key="1">
    <source>
        <dbReference type="EMBL" id="CAG8758080.1"/>
    </source>
</evidence>
<organism evidence="1 2">
    <name type="scientific">Gigaspora margarita</name>
    <dbReference type="NCBI Taxonomy" id="4874"/>
    <lineage>
        <taxon>Eukaryota</taxon>
        <taxon>Fungi</taxon>
        <taxon>Fungi incertae sedis</taxon>
        <taxon>Mucoromycota</taxon>
        <taxon>Glomeromycotina</taxon>
        <taxon>Glomeromycetes</taxon>
        <taxon>Diversisporales</taxon>
        <taxon>Gigasporaceae</taxon>
        <taxon>Gigaspora</taxon>
    </lineage>
</organism>
<sequence length="129" mass="15020">DKFFKDGKSQIEKKAKIAYKRDLNIITKIEPTVITPSRQVMFELLECSTTDYGTDEVQKQIIDQGLKQAKKIEEFIKNRYKEVIVKEVINSLVQDEENSIMISFRPDSRSLKESLNETNPKEENIYSSI</sequence>
<evidence type="ECO:0000313" key="2">
    <source>
        <dbReference type="Proteomes" id="UP000789901"/>
    </source>
</evidence>